<dbReference type="GO" id="GO:0005829">
    <property type="term" value="C:cytosol"/>
    <property type="evidence" value="ECO:0007669"/>
    <property type="project" value="TreeGrafter"/>
</dbReference>
<evidence type="ECO:0000313" key="3">
    <source>
        <dbReference type="Proteomes" id="UP000198706"/>
    </source>
</evidence>
<proteinExistence type="predicted"/>
<reference evidence="2 3" key="1">
    <citation type="submission" date="2016-10" db="EMBL/GenBank/DDBJ databases">
        <authorList>
            <person name="de Groot N.N."/>
        </authorList>
    </citation>
    <scope>NUCLEOTIDE SEQUENCE [LARGE SCALE GENOMIC DNA]</scope>
    <source>
        <strain evidence="2 3">JCM 21544</strain>
    </source>
</reference>
<name>A0A1G9FJN6_9PSED</name>
<dbReference type="GO" id="GO:0019290">
    <property type="term" value="P:siderophore biosynthetic process"/>
    <property type="evidence" value="ECO:0007669"/>
    <property type="project" value="TreeGrafter"/>
</dbReference>
<dbReference type="AlphaFoldDB" id="A0A1G9FJN6"/>
<keyword evidence="3" id="KW-1185">Reference proteome</keyword>
<organism evidence="2 3">
    <name type="scientific">Pseudomonas indica</name>
    <dbReference type="NCBI Taxonomy" id="137658"/>
    <lineage>
        <taxon>Bacteria</taxon>
        <taxon>Pseudomonadati</taxon>
        <taxon>Pseudomonadota</taxon>
        <taxon>Gammaproteobacteria</taxon>
        <taxon>Pseudomonadales</taxon>
        <taxon>Pseudomonadaceae</taxon>
        <taxon>Pseudomonas</taxon>
    </lineage>
</organism>
<dbReference type="InterPro" id="IPR038020">
    <property type="entry name" value="MbtH-like_sf"/>
</dbReference>
<dbReference type="Proteomes" id="UP000198706">
    <property type="component" value="Unassembled WGS sequence"/>
</dbReference>
<gene>
    <name evidence="2" type="ORF">SAMN05216186_111138</name>
</gene>
<dbReference type="STRING" id="137658.SAMN05216186_111138"/>
<feature type="domain" description="MbtH-like" evidence="1">
    <location>
        <begin position="1"/>
        <end position="50"/>
    </location>
</feature>
<sequence length="62" mass="7084">MHEETPSHYLVLINEEEQYSLWPADLAVPAGWRTVLPASTKEEALAYVEANWLDMRPASLRS</sequence>
<dbReference type="SUPFAM" id="SSF160582">
    <property type="entry name" value="MbtH-like"/>
    <property type="match status" value="1"/>
</dbReference>
<evidence type="ECO:0000259" key="1">
    <source>
        <dbReference type="SMART" id="SM00923"/>
    </source>
</evidence>
<dbReference type="EMBL" id="FNFD01000011">
    <property type="protein sequence ID" value="SDK88638.1"/>
    <property type="molecule type" value="Genomic_DNA"/>
</dbReference>
<evidence type="ECO:0000313" key="2">
    <source>
        <dbReference type="EMBL" id="SDK88638.1"/>
    </source>
</evidence>
<dbReference type="InterPro" id="IPR037407">
    <property type="entry name" value="MLP_fam"/>
</dbReference>
<dbReference type="InterPro" id="IPR005153">
    <property type="entry name" value="MbtH-like_dom"/>
</dbReference>
<dbReference type="OrthoDB" id="7584480at2"/>
<accession>A0A1G9FJN6</accession>
<dbReference type="Pfam" id="PF03621">
    <property type="entry name" value="MbtH"/>
    <property type="match status" value="1"/>
</dbReference>
<protein>
    <submittedName>
        <fullName evidence="2">MbtH protein</fullName>
    </submittedName>
</protein>
<dbReference type="RefSeq" id="WP_084336518.1">
    <property type="nucleotide sequence ID" value="NZ_CBKZNZ010000055.1"/>
</dbReference>
<dbReference type="Gene3D" id="3.90.820.10">
    <property type="entry name" value="Structural Genomics, Unknown Function 30-nov-00 1gh9 Mol_id"/>
    <property type="match status" value="1"/>
</dbReference>
<dbReference type="PANTHER" id="PTHR38444">
    <property type="entry name" value="ENTEROBACTIN BIOSYNTHESIS PROTEIN YBDZ"/>
    <property type="match status" value="1"/>
</dbReference>
<dbReference type="PANTHER" id="PTHR38444:SF1">
    <property type="entry name" value="ENTEROBACTIN BIOSYNTHESIS PROTEIN YBDZ"/>
    <property type="match status" value="1"/>
</dbReference>
<dbReference type="SMART" id="SM00923">
    <property type="entry name" value="MbtH"/>
    <property type="match status" value="1"/>
</dbReference>